<keyword evidence="5 7" id="KW-0378">Hydrolase</keyword>
<dbReference type="InterPro" id="IPR026444">
    <property type="entry name" value="Secre_tail"/>
</dbReference>
<dbReference type="EC" id="3.2.1.89" evidence="3 7"/>
<comment type="similarity">
    <text evidence="2 7">Belongs to the glycosyl hydrolase 53 family.</text>
</comment>
<dbReference type="InterPro" id="IPR013783">
    <property type="entry name" value="Ig-like_fold"/>
</dbReference>
<evidence type="ECO:0000256" key="5">
    <source>
        <dbReference type="ARBA" id="ARBA00022801"/>
    </source>
</evidence>
<accession>A0A2S7WKF5</accession>
<evidence type="ECO:0000256" key="6">
    <source>
        <dbReference type="ARBA" id="ARBA00023295"/>
    </source>
</evidence>
<keyword evidence="6 7" id="KW-0326">Glycosidase</keyword>
<dbReference type="InterPro" id="IPR017853">
    <property type="entry name" value="GH"/>
</dbReference>
<dbReference type="Pfam" id="PF18962">
    <property type="entry name" value="Por_Secre_tail"/>
    <property type="match status" value="1"/>
</dbReference>
<dbReference type="NCBIfam" id="TIGR04183">
    <property type="entry name" value="Por_Secre_tail"/>
    <property type="match status" value="1"/>
</dbReference>
<evidence type="ECO:0000313" key="9">
    <source>
        <dbReference type="EMBL" id="PQJ78079.1"/>
    </source>
</evidence>
<dbReference type="OrthoDB" id="9768786at2"/>
<dbReference type="Gene3D" id="3.20.20.80">
    <property type="entry name" value="Glycosidases"/>
    <property type="match status" value="1"/>
</dbReference>
<evidence type="ECO:0000256" key="4">
    <source>
        <dbReference type="ARBA" id="ARBA00022729"/>
    </source>
</evidence>
<evidence type="ECO:0000256" key="1">
    <source>
        <dbReference type="ARBA" id="ARBA00001695"/>
    </source>
</evidence>
<dbReference type="PANTHER" id="PTHR34983:SF1">
    <property type="entry name" value="ARABINOGALACTAN ENDO-BETA-1,4-GALACTANASE A"/>
    <property type="match status" value="1"/>
</dbReference>
<gene>
    <name evidence="9" type="ORF">BTO18_02225</name>
</gene>
<dbReference type="GO" id="GO:0031218">
    <property type="term" value="F:arabinogalactan endo-1,4-beta-galactosidase activity"/>
    <property type="evidence" value="ECO:0007669"/>
    <property type="project" value="UniProtKB-EC"/>
</dbReference>
<evidence type="ECO:0000256" key="3">
    <source>
        <dbReference type="ARBA" id="ARBA00012556"/>
    </source>
</evidence>
<sequence>MQKNYSNSILFKSPNNTIIVIVIIVVFNITAKAQIAKGADVGWLSYFENNLGITYLNDDGEQQDALKILQNHDMNAIRLRAFVNPTEDNIGEVNTAGVVKNAVRAKNLGLDVMITIHYSDTWADPGSQHKPASWENLNFEQLSQAVYDYTYQLMDALLNAGVTPKWVQVGNETDPGFLWEEGRLTSSNSFANMNNFVTLSNKGYDAIKDRSPTTKVITHIADGNNTTFLTGFFDEFYAKGGKNDIIGVSYYPRWHKGTIQSVVNNLNLLVNQFTKDVMICEIGDLENSQSSTYNMLVDAIDLVEAIPNNRGLGVFYWEPISHSSINGYEQGLAIPIADKQYKFSWVLDAFLDNAEKCVATKITPYIKINDENWQQTSNIIARVGNTIQFNPEPVAGSNWAWRGPNGFSANSRKITLSKIQKNTAGDYTVTYTPDNNGCQVSQTFSLQIYEVGEIIIENPGFETGQISPWLGEGNYGIDTDLINSGVYSGWFGGGNSELYQTITGLLPNTTYQFLSYIRSTSGDNGVVTTGVRDFGNITTSIDVGITGNFGNDFELAEIKFTTGSTNTSATIFASTTKSNTWGKIDDVKVIELNALSNDKNNHQKELFKIYPNPTSNNLTIKPLNFSNNLYITIYDLNGKKVFNKQQNITKNNTFSVSVSNLAKGIYFIQLKDTLAISTKRLIIK</sequence>
<dbReference type="EMBL" id="MSCN01000001">
    <property type="protein sequence ID" value="PQJ78079.1"/>
    <property type="molecule type" value="Genomic_DNA"/>
</dbReference>
<dbReference type="InterPro" id="IPR011683">
    <property type="entry name" value="Glyco_hydro_53"/>
</dbReference>
<proteinExistence type="inferred from homology"/>
<dbReference type="SUPFAM" id="SSF51445">
    <property type="entry name" value="(Trans)glycosidases"/>
    <property type="match status" value="1"/>
</dbReference>
<comment type="catalytic activity">
    <reaction evidence="1 7">
        <text>The enzyme specifically hydrolyzes (1-&gt;4)-beta-D-galactosidic linkages in type I arabinogalactans.</text>
        <dbReference type="EC" id="3.2.1.89"/>
    </reaction>
</comment>
<organism evidence="9 10">
    <name type="scientific">Polaribacter porphyrae</name>
    <dbReference type="NCBI Taxonomy" id="1137780"/>
    <lineage>
        <taxon>Bacteria</taxon>
        <taxon>Pseudomonadati</taxon>
        <taxon>Bacteroidota</taxon>
        <taxon>Flavobacteriia</taxon>
        <taxon>Flavobacteriales</taxon>
        <taxon>Flavobacteriaceae</taxon>
    </lineage>
</organism>
<reference evidence="9 10" key="1">
    <citation type="submission" date="2016-12" db="EMBL/GenBank/DDBJ databases">
        <title>Trade-off between light-utilization and light-protection in marine flavobacteria.</title>
        <authorList>
            <person name="Kumagai Y."/>
            <person name="Yoshizawa S."/>
            <person name="Kogure K."/>
            <person name="Iwasaki W."/>
        </authorList>
    </citation>
    <scope>NUCLEOTIDE SEQUENCE [LARGE SCALE GENOMIC DNA]</scope>
    <source>
        <strain evidence="9 10">NBRC 108759</strain>
    </source>
</reference>
<evidence type="ECO:0000256" key="7">
    <source>
        <dbReference type="RuleBase" id="RU361192"/>
    </source>
</evidence>
<name>A0A2S7WKF5_9FLAO</name>
<dbReference type="Pfam" id="PF07745">
    <property type="entry name" value="Glyco_hydro_53"/>
    <property type="match status" value="1"/>
</dbReference>
<comment type="caution">
    <text evidence="9">The sequence shown here is derived from an EMBL/GenBank/DDBJ whole genome shotgun (WGS) entry which is preliminary data.</text>
</comment>
<dbReference type="Gene3D" id="2.60.40.10">
    <property type="entry name" value="Immunoglobulins"/>
    <property type="match status" value="1"/>
</dbReference>
<protein>
    <recommendedName>
        <fullName evidence="3 7">Arabinogalactan endo-beta-1,4-galactanase</fullName>
        <ecNumber evidence="3 7">3.2.1.89</ecNumber>
    </recommendedName>
</protein>
<feature type="domain" description="Secretion system C-terminal sorting" evidence="8">
    <location>
        <begin position="609"/>
        <end position="683"/>
    </location>
</feature>
<dbReference type="Gene3D" id="2.60.120.260">
    <property type="entry name" value="Galactose-binding domain-like"/>
    <property type="match status" value="1"/>
</dbReference>
<keyword evidence="4" id="KW-0732">Signal</keyword>
<keyword evidence="10" id="KW-1185">Reference proteome</keyword>
<dbReference type="AlphaFoldDB" id="A0A2S7WKF5"/>
<evidence type="ECO:0000313" key="10">
    <source>
        <dbReference type="Proteomes" id="UP000238882"/>
    </source>
</evidence>
<dbReference type="GO" id="GO:0045490">
    <property type="term" value="P:pectin catabolic process"/>
    <property type="evidence" value="ECO:0007669"/>
    <property type="project" value="TreeGrafter"/>
</dbReference>
<dbReference type="Proteomes" id="UP000238882">
    <property type="component" value="Unassembled WGS sequence"/>
</dbReference>
<dbReference type="RefSeq" id="WP_105014661.1">
    <property type="nucleotide sequence ID" value="NZ_MSCN01000001.1"/>
</dbReference>
<dbReference type="GO" id="GO:0015926">
    <property type="term" value="F:glucosidase activity"/>
    <property type="evidence" value="ECO:0007669"/>
    <property type="project" value="InterPro"/>
</dbReference>
<evidence type="ECO:0000256" key="2">
    <source>
        <dbReference type="ARBA" id="ARBA00010687"/>
    </source>
</evidence>
<dbReference type="PANTHER" id="PTHR34983">
    <property type="entry name" value="ARABINOGALACTAN ENDO-BETA-1,4-GALACTANASE A"/>
    <property type="match status" value="1"/>
</dbReference>
<evidence type="ECO:0000259" key="8">
    <source>
        <dbReference type="Pfam" id="PF18962"/>
    </source>
</evidence>